<dbReference type="AlphaFoldDB" id="Q46608"/>
<organism evidence="2">
    <name type="scientific">Nitratidesulfovibrio vulgaris</name>
    <name type="common">Desulfovibrio vulgaris</name>
    <dbReference type="NCBI Taxonomy" id="881"/>
    <lineage>
        <taxon>Bacteria</taxon>
        <taxon>Pseudomonadati</taxon>
        <taxon>Thermodesulfobacteriota</taxon>
        <taxon>Desulfovibrionia</taxon>
        <taxon>Desulfovibrionales</taxon>
        <taxon>Desulfovibrionaceae</taxon>
        <taxon>Nitratidesulfovibrio</taxon>
    </lineage>
</organism>
<name>Q46608_NITVL</name>
<feature type="compositionally biased region" description="Low complexity" evidence="1">
    <location>
        <begin position="83"/>
        <end position="108"/>
    </location>
</feature>
<protein>
    <submittedName>
        <fullName evidence="2">ORF2</fullName>
    </submittedName>
</protein>
<sequence>MRVRFHSATVAGVRAFVATALLTCLFGMCATWGRAAVSTAVPPHVLSPVLLAAADGAPSATAPAGYATAIDGHGGHGSPAMPQALAAQDGGAGHAGHPPADAAPAQDSHAGHGAAETAQPPAETCTRCPRPPRASWGNPVSRFRRFSRGRALPAIHQPRLPLQALTSVSATSSPRAFCCATSRAAPSTRAP</sequence>
<evidence type="ECO:0000256" key="1">
    <source>
        <dbReference type="SAM" id="MobiDB-lite"/>
    </source>
</evidence>
<proteinExistence type="predicted"/>
<accession>Q46608</accession>
<dbReference type="EMBL" id="D32217">
    <property type="protein sequence ID" value="BAA06974.1"/>
    <property type="molecule type" value="Genomic_DNA"/>
</dbReference>
<reference evidence="2" key="1">
    <citation type="journal article" date="1995" name="Microbiol. Immunol.">
        <title>A gene encoding a cytochrome c oxidase-like protein is located closely to the cytochrome c-553 gene in the anaerobic bacterium, Desulfovibrio vulgaris (Miyazaki F).</title>
        <authorList>
            <person name="Kitamura M."/>
            <person name="Mizugai K."/>
            <person name="Taniguchi M."/>
            <person name="Akutsu H."/>
            <person name="Kumagai I."/>
            <person name="Nakaya T."/>
        </authorList>
    </citation>
    <scope>NUCLEOTIDE SEQUENCE</scope>
    <source>
        <strain evidence="2">Miyazaki</strain>
    </source>
</reference>
<evidence type="ECO:0000313" key="2">
    <source>
        <dbReference type="EMBL" id="BAA06974.1"/>
    </source>
</evidence>
<feature type="region of interest" description="Disordered" evidence="1">
    <location>
        <begin position="71"/>
        <end position="140"/>
    </location>
</feature>